<name>A0A7J6V4J0_THATH</name>
<sequence length="93" mass="10568">MDAKKRLKKGDAILMINPGGGFKLNSCVLEVVRDLNDDNVWKDCIARYPPENTVNRYKERYAWIADADPQTFKILLEKARDLNDDGGTEGLHC</sequence>
<organism evidence="1 2">
    <name type="scientific">Thalictrum thalictroides</name>
    <name type="common">Rue-anemone</name>
    <name type="synonym">Anemone thalictroides</name>
    <dbReference type="NCBI Taxonomy" id="46969"/>
    <lineage>
        <taxon>Eukaryota</taxon>
        <taxon>Viridiplantae</taxon>
        <taxon>Streptophyta</taxon>
        <taxon>Embryophyta</taxon>
        <taxon>Tracheophyta</taxon>
        <taxon>Spermatophyta</taxon>
        <taxon>Magnoliopsida</taxon>
        <taxon>Ranunculales</taxon>
        <taxon>Ranunculaceae</taxon>
        <taxon>Thalictroideae</taxon>
        <taxon>Thalictrum</taxon>
    </lineage>
</organism>
<proteinExistence type="predicted"/>
<keyword evidence="2" id="KW-1185">Reference proteome</keyword>
<evidence type="ECO:0000313" key="1">
    <source>
        <dbReference type="EMBL" id="KAF5179833.1"/>
    </source>
</evidence>
<dbReference type="Proteomes" id="UP000554482">
    <property type="component" value="Unassembled WGS sequence"/>
</dbReference>
<comment type="caution">
    <text evidence="1">The sequence shown here is derived from an EMBL/GenBank/DDBJ whole genome shotgun (WGS) entry which is preliminary data.</text>
</comment>
<dbReference type="AlphaFoldDB" id="A0A7J6V4J0"/>
<dbReference type="OrthoDB" id="329835at2759"/>
<reference evidence="1 2" key="1">
    <citation type="submission" date="2020-06" db="EMBL/GenBank/DDBJ databases">
        <title>Transcriptomic and genomic resources for Thalictrum thalictroides and T. hernandezii: Facilitating candidate gene discovery in an emerging model plant lineage.</title>
        <authorList>
            <person name="Arias T."/>
            <person name="Riano-Pachon D.M."/>
            <person name="Di Stilio V.S."/>
        </authorList>
    </citation>
    <scope>NUCLEOTIDE SEQUENCE [LARGE SCALE GENOMIC DNA]</scope>
    <source>
        <strain evidence="2">cv. WT478/WT964</strain>
        <tissue evidence="1">Leaves</tissue>
    </source>
</reference>
<gene>
    <name evidence="1" type="ORF">FRX31_030583</name>
</gene>
<accession>A0A7J6V4J0</accession>
<protein>
    <submittedName>
        <fullName evidence="1">3-ketoacyl-CoA synthase</fullName>
    </submittedName>
</protein>
<evidence type="ECO:0000313" key="2">
    <source>
        <dbReference type="Proteomes" id="UP000554482"/>
    </source>
</evidence>
<dbReference type="EMBL" id="JABWDY010038287">
    <property type="protein sequence ID" value="KAF5179833.1"/>
    <property type="molecule type" value="Genomic_DNA"/>
</dbReference>